<dbReference type="EC" id="5.2.1.8" evidence="5"/>
<evidence type="ECO:0000259" key="8">
    <source>
        <dbReference type="PROSITE" id="PS50059"/>
    </source>
</evidence>
<dbReference type="Proteomes" id="UP000652013">
    <property type="component" value="Unassembled WGS sequence"/>
</dbReference>
<evidence type="ECO:0000256" key="4">
    <source>
        <dbReference type="PROSITE-ProRule" id="PRU00277"/>
    </source>
</evidence>
<keyword evidence="2 4" id="KW-0697">Rotamase</keyword>
<keyword evidence="3 4" id="KW-0413">Isomerase</keyword>
<feature type="domain" description="PPIase FKBP-type" evidence="8">
    <location>
        <begin position="135"/>
        <end position="222"/>
    </location>
</feature>
<comment type="catalytic activity">
    <reaction evidence="1 4 5">
        <text>[protein]-peptidylproline (omega=180) = [protein]-peptidylproline (omega=0)</text>
        <dbReference type="Rhea" id="RHEA:16237"/>
        <dbReference type="Rhea" id="RHEA-COMP:10747"/>
        <dbReference type="Rhea" id="RHEA-COMP:10748"/>
        <dbReference type="ChEBI" id="CHEBI:83833"/>
        <dbReference type="ChEBI" id="CHEBI:83834"/>
        <dbReference type="EC" id="5.2.1.8"/>
    </reaction>
</comment>
<feature type="transmembrane region" description="Helical" evidence="7">
    <location>
        <begin position="27"/>
        <end position="48"/>
    </location>
</feature>
<keyword evidence="7" id="KW-0472">Membrane</keyword>
<organism evidence="9 10">
    <name type="scientific">Spirilliplanes yamanashiensis</name>
    <dbReference type="NCBI Taxonomy" id="42233"/>
    <lineage>
        <taxon>Bacteria</taxon>
        <taxon>Bacillati</taxon>
        <taxon>Actinomycetota</taxon>
        <taxon>Actinomycetes</taxon>
        <taxon>Micromonosporales</taxon>
        <taxon>Micromonosporaceae</taxon>
        <taxon>Spirilliplanes</taxon>
    </lineage>
</organism>
<comment type="caution">
    <text evidence="9">The sequence shown here is derived from an EMBL/GenBank/DDBJ whole genome shotgun (WGS) entry which is preliminary data.</text>
</comment>
<keyword evidence="7" id="KW-0812">Transmembrane</keyword>
<sequence>MTGVHTAMTDTQTTPVQRADRPGRAQALIGVLAGLLVVAVVVGVFVAIRAGGGSGDPQPPAAAPATSAPAAEPPAGQSAAPSAPAGAEEPPQQGGPAGLDPALQTKPEVKAGTGAVPALKVTTLVRGKGPAVEPGQTIAVNYVGVLYKTGEQFDSSWDRGQPAQFPIGTGNVIEGWDRGLVGVPVGSRVQLDIPAAQAYGDDAPQGAPAGDLRFVVDILAAQ</sequence>
<proteinExistence type="inferred from homology"/>
<dbReference type="Gene3D" id="3.10.50.40">
    <property type="match status" value="1"/>
</dbReference>
<dbReference type="PROSITE" id="PS50059">
    <property type="entry name" value="FKBP_PPIASE"/>
    <property type="match status" value="1"/>
</dbReference>
<dbReference type="PANTHER" id="PTHR45779">
    <property type="entry name" value="PEPTIDYLPROLYL ISOMERASE"/>
    <property type="match status" value="1"/>
</dbReference>
<evidence type="ECO:0000256" key="6">
    <source>
        <dbReference type="SAM" id="MobiDB-lite"/>
    </source>
</evidence>
<dbReference type="Pfam" id="PF00254">
    <property type="entry name" value="FKBP_C"/>
    <property type="match status" value="1"/>
</dbReference>
<dbReference type="PANTHER" id="PTHR45779:SF7">
    <property type="entry name" value="PEPTIDYLPROLYL ISOMERASE"/>
    <property type="match status" value="1"/>
</dbReference>
<gene>
    <name evidence="9" type="ORF">Sya03_38370</name>
</gene>
<dbReference type="AlphaFoldDB" id="A0A8J4DKX0"/>
<dbReference type="InterPro" id="IPR046357">
    <property type="entry name" value="PPIase_dom_sf"/>
</dbReference>
<dbReference type="SUPFAM" id="SSF54534">
    <property type="entry name" value="FKBP-like"/>
    <property type="match status" value="1"/>
</dbReference>
<feature type="region of interest" description="Disordered" evidence="6">
    <location>
        <begin position="1"/>
        <end position="20"/>
    </location>
</feature>
<evidence type="ECO:0000256" key="1">
    <source>
        <dbReference type="ARBA" id="ARBA00000971"/>
    </source>
</evidence>
<name>A0A8J4DKX0_9ACTN</name>
<evidence type="ECO:0000256" key="3">
    <source>
        <dbReference type="ARBA" id="ARBA00023235"/>
    </source>
</evidence>
<evidence type="ECO:0000313" key="9">
    <source>
        <dbReference type="EMBL" id="GIJ04485.1"/>
    </source>
</evidence>
<accession>A0A8J4DKX0</accession>
<keyword evidence="10" id="KW-1185">Reference proteome</keyword>
<feature type="compositionally biased region" description="Low complexity" evidence="6">
    <location>
        <begin position="63"/>
        <end position="94"/>
    </location>
</feature>
<dbReference type="GO" id="GO:0003755">
    <property type="term" value="F:peptidyl-prolyl cis-trans isomerase activity"/>
    <property type="evidence" value="ECO:0007669"/>
    <property type="project" value="UniProtKB-UniRule"/>
</dbReference>
<feature type="region of interest" description="Disordered" evidence="6">
    <location>
        <begin position="52"/>
        <end position="104"/>
    </location>
</feature>
<comment type="similarity">
    <text evidence="5">Belongs to the FKBP-type PPIase family.</text>
</comment>
<protein>
    <recommendedName>
        <fullName evidence="5">Peptidyl-prolyl cis-trans isomerase</fullName>
        <ecNumber evidence="5">5.2.1.8</ecNumber>
    </recommendedName>
</protein>
<evidence type="ECO:0000256" key="2">
    <source>
        <dbReference type="ARBA" id="ARBA00023110"/>
    </source>
</evidence>
<dbReference type="InterPro" id="IPR044609">
    <property type="entry name" value="FKBP2/11"/>
</dbReference>
<evidence type="ECO:0000313" key="10">
    <source>
        <dbReference type="Proteomes" id="UP000652013"/>
    </source>
</evidence>
<dbReference type="InterPro" id="IPR001179">
    <property type="entry name" value="PPIase_FKBP_dom"/>
</dbReference>
<keyword evidence="7" id="KW-1133">Transmembrane helix</keyword>
<reference evidence="9" key="1">
    <citation type="submission" date="2021-01" db="EMBL/GenBank/DDBJ databases">
        <title>Whole genome shotgun sequence of Spirilliplanes yamanashiensis NBRC 15828.</title>
        <authorList>
            <person name="Komaki H."/>
            <person name="Tamura T."/>
        </authorList>
    </citation>
    <scope>NUCLEOTIDE SEQUENCE</scope>
    <source>
        <strain evidence="9">NBRC 15828</strain>
    </source>
</reference>
<dbReference type="EMBL" id="BOOY01000028">
    <property type="protein sequence ID" value="GIJ04485.1"/>
    <property type="molecule type" value="Genomic_DNA"/>
</dbReference>
<evidence type="ECO:0000256" key="7">
    <source>
        <dbReference type="SAM" id="Phobius"/>
    </source>
</evidence>
<evidence type="ECO:0000256" key="5">
    <source>
        <dbReference type="RuleBase" id="RU003915"/>
    </source>
</evidence>